<dbReference type="Gene3D" id="3.90.550.10">
    <property type="entry name" value="Spore Coat Polysaccharide Biosynthesis Protein SpsA, Chain A"/>
    <property type="match status" value="1"/>
</dbReference>
<dbReference type="GO" id="GO:0009103">
    <property type="term" value="P:lipopolysaccharide biosynthetic process"/>
    <property type="evidence" value="ECO:0007669"/>
    <property type="project" value="UniProtKB-KW"/>
</dbReference>
<dbReference type="CDD" id="cd04187">
    <property type="entry name" value="DPM1_like_bac"/>
    <property type="match status" value="1"/>
</dbReference>
<dbReference type="PANTHER" id="PTHR48090:SF3">
    <property type="entry name" value="UNDECAPRENYL-PHOSPHATE 4-DEOXY-4-FORMAMIDO-L-ARABINOSE TRANSFERASE"/>
    <property type="match status" value="1"/>
</dbReference>
<keyword evidence="2" id="KW-0328">Glycosyltransferase</keyword>
<keyword evidence="5" id="KW-0448">Lipopolysaccharide biosynthesis</keyword>
<keyword evidence="11" id="KW-1185">Reference proteome</keyword>
<organism evidence="10 11">
    <name type="scientific">Eubacterium cellulosolvens (strain ATCC 43171 / JCM 9499 / 6)</name>
    <name type="common">Cillobacterium cellulosolvens</name>
    <dbReference type="NCBI Taxonomy" id="633697"/>
    <lineage>
        <taxon>Bacteria</taxon>
        <taxon>Bacillati</taxon>
        <taxon>Bacillota</taxon>
        <taxon>Clostridia</taxon>
        <taxon>Eubacteriales</taxon>
        <taxon>Eubacteriaceae</taxon>
        <taxon>Eubacterium</taxon>
    </lineage>
</organism>
<proteinExistence type="predicted"/>
<dbReference type="GO" id="GO:0005886">
    <property type="term" value="C:plasma membrane"/>
    <property type="evidence" value="ECO:0007669"/>
    <property type="project" value="TreeGrafter"/>
</dbReference>
<keyword evidence="4 8" id="KW-0812">Transmembrane</keyword>
<dbReference type="InterPro" id="IPR029044">
    <property type="entry name" value="Nucleotide-diphossugar_trans"/>
</dbReference>
<evidence type="ECO:0000256" key="5">
    <source>
        <dbReference type="ARBA" id="ARBA00022985"/>
    </source>
</evidence>
<dbReference type="GO" id="GO:0099621">
    <property type="term" value="F:undecaprenyl-phosphate 4-deoxy-4-formamido-L-arabinose transferase activity"/>
    <property type="evidence" value="ECO:0007669"/>
    <property type="project" value="TreeGrafter"/>
</dbReference>
<feature type="domain" description="Glycosyltransferase 2-like" evidence="9">
    <location>
        <begin position="4"/>
        <end position="135"/>
    </location>
</feature>
<dbReference type="Pfam" id="PF00535">
    <property type="entry name" value="Glycos_transf_2"/>
    <property type="match status" value="1"/>
</dbReference>
<reference evidence="10 11" key="2">
    <citation type="submission" date="2012-02" db="EMBL/GenBank/DDBJ databases">
        <title>Improved High-Quality Draft sequence of Eubacterium cellulosolvens 6.</title>
        <authorList>
            <consortium name="US DOE Joint Genome Institute"/>
            <person name="Lucas S."/>
            <person name="Han J."/>
            <person name="Lapidus A."/>
            <person name="Cheng J.-F."/>
            <person name="Goodwin L."/>
            <person name="Pitluck S."/>
            <person name="Peters L."/>
            <person name="Mikhailova N."/>
            <person name="Gu W."/>
            <person name="Detter J.C."/>
            <person name="Han C."/>
            <person name="Tapia R."/>
            <person name="Land M."/>
            <person name="Hauser L."/>
            <person name="Kyrpides N."/>
            <person name="Ivanova N."/>
            <person name="Pagani I."/>
            <person name="Johnson E."/>
            <person name="Mukhopadhyay B."/>
            <person name="Anderson I."/>
            <person name="Woyke T."/>
        </authorList>
    </citation>
    <scope>NUCLEOTIDE SEQUENCE [LARGE SCALE GENOMIC DNA]</scope>
    <source>
        <strain evidence="10 11">6</strain>
    </source>
</reference>
<feature type="transmembrane region" description="Helical" evidence="8">
    <location>
        <begin position="217"/>
        <end position="248"/>
    </location>
</feature>
<name>I5ASL4_EUBC6</name>
<dbReference type="EMBL" id="CM001487">
    <property type="protein sequence ID" value="EIM56787.1"/>
    <property type="molecule type" value="Genomic_DNA"/>
</dbReference>
<keyword evidence="1" id="KW-1003">Cell membrane</keyword>
<keyword evidence="3 10" id="KW-0808">Transferase</keyword>
<evidence type="ECO:0000256" key="1">
    <source>
        <dbReference type="ARBA" id="ARBA00022475"/>
    </source>
</evidence>
<evidence type="ECO:0000313" key="11">
    <source>
        <dbReference type="Proteomes" id="UP000005753"/>
    </source>
</evidence>
<keyword evidence="7 8" id="KW-0472">Membrane</keyword>
<dbReference type="SUPFAM" id="SSF53448">
    <property type="entry name" value="Nucleotide-diphospho-sugar transferases"/>
    <property type="match status" value="1"/>
</dbReference>
<gene>
    <name evidence="10" type="ORF">EubceDRAFT1_0962</name>
</gene>
<dbReference type="OrthoDB" id="9807778at2"/>
<feature type="transmembrane region" description="Helical" evidence="8">
    <location>
        <begin position="260"/>
        <end position="285"/>
    </location>
</feature>
<dbReference type="InterPro" id="IPR001173">
    <property type="entry name" value="Glyco_trans_2-like"/>
</dbReference>
<dbReference type="PANTHER" id="PTHR48090">
    <property type="entry name" value="UNDECAPRENYL-PHOSPHATE 4-DEOXY-4-FORMAMIDO-L-ARABINOSE TRANSFERASE-RELATED"/>
    <property type="match status" value="1"/>
</dbReference>
<keyword evidence="6 8" id="KW-1133">Transmembrane helix</keyword>
<dbReference type="InterPro" id="IPR050256">
    <property type="entry name" value="Glycosyltransferase_2"/>
</dbReference>
<accession>I5ASL4</accession>
<dbReference type="AlphaFoldDB" id="I5ASL4"/>
<dbReference type="eggNOG" id="COG0463">
    <property type="taxonomic scope" value="Bacteria"/>
</dbReference>
<dbReference type="Proteomes" id="UP000005753">
    <property type="component" value="Chromosome"/>
</dbReference>
<evidence type="ECO:0000256" key="2">
    <source>
        <dbReference type="ARBA" id="ARBA00022676"/>
    </source>
</evidence>
<sequence>MLISIVIPCYNSERSIREVVELTMQEISYLQGYDCEFILVNDCSKDNTFEEIQRLGKDYPNVKGINLMRNFGQHAALMCAMNYASGDYVLGMDDDLQTHPSQIPILVKKIEEGYDLVYGVYRNSTNTKKKNLTSWFNKVSSRILLGRPKEIRSSNFWLITSKVRDEVIKYTNNNPYVDGIFFRTTHNIANVEIEHHKREYGASGYTFRKMLKLWMAYWNFSVVPLRLASFMGIITAFMGFIATIVTIISKLIDPSAPIGWPSLICVILVFFGFTLLVLGIIGEYIGELILAINRTPQFIVRDTVNLETKTTEV</sequence>
<evidence type="ECO:0000256" key="7">
    <source>
        <dbReference type="ARBA" id="ARBA00023136"/>
    </source>
</evidence>
<reference evidence="10 11" key="1">
    <citation type="submission" date="2010-08" db="EMBL/GenBank/DDBJ databases">
        <authorList>
            <consortium name="US DOE Joint Genome Institute (JGI-PGF)"/>
            <person name="Lucas S."/>
            <person name="Copeland A."/>
            <person name="Lapidus A."/>
            <person name="Cheng J.-F."/>
            <person name="Bruce D."/>
            <person name="Goodwin L."/>
            <person name="Pitluck S."/>
            <person name="Land M.L."/>
            <person name="Hauser L."/>
            <person name="Chang Y.-J."/>
            <person name="Anderson I.J."/>
            <person name="Johnson E."/>
            <person name="Mulhopadhyay B."/>
            <person name="Kyrpides N."/>
            <person name="Woyke T.J."/>
        </authorList>
    </citation>
    <scope>NUCLEOTIDE SEQUENCE [LARGE SCALE GENOMIC DNA]</scope>
    <source>
        <strain evidence="10 11">6</strain>
    </source>
</reference>
<evidence type="ECO:0000259" key="9">
    <source>
        <dbReference type="Pfam" id="PF00535"/>
    </source>
</evidence>
<evidence type="ECO:0000256" key="3">
    <source>
        <dbReference type="ARBA" id="ARBA00022679"/>
    </source>
</evidence>
<protein>
    <submittedName>
        <fullName evidence="10">Glycosyl transferase</fullName>
    </submittedName>
</protein>
<dbReference type="HOGENOM" id="CLU_033536_0_0_9"/>
<evidence type="ECO:0000256" key="4">
    <source>
        <dbReference type="ARBA" id="ARBA00022692"/>
    </source>
</evidence>
<evidence type="ECO:0000256" key="6">
    <source>
        <dbReference type="ARBA" id="ARBA00022989"/>
    </source>
</evidence>
<evidence type="ECO:0000313" key="10">
    <source>
        <dbReference type="EMBL" id="EIM56787.1"/>
    </source>
</evidence>
<dbReference type="STRING" id="633697.EubceDRAFT1_0962"/>
<evidence type="ECO:0000256" key="8">
    <source>
        <dbReference type="SAM" id="Phobius"/>
    </source>
</evidence>